<dbReference type="InterPro" id="IPR043717">
    <property type="entry name" value="DUF5658"/>
</dbReference>
<protein>
    <recommendedName>
        <fullName evidence="2">DUF5658 domain-containing protein</fullName>
    </recommendedName>
</protein>
<feature type="transmembrane region" description="Helical" evidence="1">
    <location>
        <begin position="57"/>
        <end position="76"/>
    </location>
</feature>
<evidence type="ECO:0000259" key="2">
    <source>
        <dbReference type="Pfam" id="PF18902"/>
    </source>
</evidence>
<dbReference type="AlphaFoldDB" id="A0A7C4QP66"/>
<feature type="transmembrane region" description="Helical" evidence="1">
    <location>
        <begin position="88"/>
        <end position="107"/>
    </location>
</feature>
<keyword evidence="1" id="KW-0472">Membrane</keyword>
<proteinExistence type="predicted"/>
<organism evidence="3">
    <name type="scientific">Schlesneria paludicola</name>
    <dbReference type="NCBI Taxonomy" id="360056"/>
    <lineage>
        <taxon>Bacteria</taxon>
        <taxon>Pseudomonadati</taxon>
        <taxon>Planctomycetota</taxon>
        <taxon>Planctomycetia</taxon>
        <taxon>Planctomycetales</taxon>
        <taxon>Planctomycetaceae</taxon>
        <taxon>Schlesneria</taxon>
    </lineage>
</organism>
<dbReference type="Pfam" id="PF18902">
    <property type="entry name" value="DUF5658"/>
    <property type="match status" value="1"/>
</dbReference>
<feature type="transmembrane region" description="Helical" evidence="1">
    <location>
        <begin position="12"/>
        <end position="31"/>
    </location>
</feature>
<evidence type="ECO:0000313" key="3">
    <source>
        <dbReference type="EMBL" id="HGT38865.1"/>
    </source>
</evidence>
<gene>
    <name evidence="3" type="ORF">ENS64_06315</name>
</gene>
<keyword evidence="1" id="KW-1133">Transmembrane helix</keyword>
<evidence type="ECO:0000256" key="1">
    <source>
        <dbReference type="SAM" id="Phobius"/>
    </source>
</evidence>
<accession>A0A7C4QP66</accession>
<feature type="domain" description="DUF5658" evidence="2">
    <location>
        <begin position="16"/>
        <end position="107"/>
    </location>
</feature>
<comment type="caution">
    <text evidence="3">The sequence shown here is derived from an EMBL/GenBank/DDBJ whole genome shotgun (WGS) entry which is preliminary data.</text>
</comment>
<dbReference type="EMBL" id="DSVQ01000012">
    <property type="protein sequence ID" value="HGT38865.1"/>
    <property type="molecule type" value="Genomic_DNA"/>
</dbReference>
<reference evidence="3" key="1">
    <citation type="journal article" date="2020" name="mSystems">
        <title>Genome- and Community-Level Interaction Insights into Carbon Utilization and Element Cycling Functions of Hydrothermarchaeota in Hydrothermal Sediment.</title>
        <authorList>
            <person name="Zhou Z."/>
            <person name="Liu Y."/>
            <person name="Xu W."/>
            <person name="Pan J."/>
            <person name="Luo Z.H."/>
            <person name="Li M."/>
        </authorList>
    </citation>
    <scope>NUCLEOTIDE SEQUENCE [LARGE SCALE GENOMIC DNA]</scope>
    <source>
        <strain evidence="3">SpSt-508</strain>
    </source>
</reference>
<keyword evidence="1" id="KW-0812">Transmembrane</keyword>
<sequence length="120" mass="13929">MFSTWKIHCWQELLLYVVVSGLDFVATMALLQHDGPLRFHEANPVARYVLYTWGPRGMLYFKAWLTLLVCVISQIVAQRRPVWARRLLEFGTLVVTVVLLYSAWLLLHARGYVALEQLPL</sequence>
<name>A0A7C4QP66_9PLAN</name>